<comment type="caution">
    <text evidence="2">The sequence shown here is derived from an EMBL/GenBank/DDBJ whole genome shotgun (WGS) entry which is preliminary data.</text>
</comment>
<feature type="region of interest" description="Disordered" evidence="1">
    <location>
        <begin position="413"/>
        <end position="526"/>
    </location>
</feature>
<feature type="compositionally biased region" description="Low complexity" evidence="1">
    <location>
        <begin position="85"/>
        <end position="96"/>
    </location>
</feature>
<feature type="compositionally biased region" description="Low complexity" evidence="1">
    <location>
        <begin position="590"/>
        <end position="604"/>
    </location>
</feature>
<feature type="region of interest" description="Disordered" evidence="1">
    <location>
        <begin position="555"/>
        <end position="604"/>
    </location>
</feature>
<feature type="compositionally biased region" description="Polar residues" evidence="1">
    <location>
        <begin position="471"/>
        <end position="491"/>
    </location>
</feature>
<keyword evidence="3" id="KW-1185">Reference proteome</keyword>
<evidence type="ECO:0000313" key="3">
    <source>
        <dbReference type="Proteomes" id="UP000821853"/>
    </source>
</evidence>
<feature type="compositionally biased region" description="Low complexity" evidence="1">
    <location>
        <begin position="304"/>
        <end position="325"/>
    </location>
</feature>
<accession>A0A9J6FPQ6</accession>
<evidence type="ECO:0000256" key="1">
    <source>
        <dbReference type="SAM" id="MobiDB-lite"/>
    </source>
</evidence>
<feature type="region of interest" description="Disordered" evidence="1">
    <location>
        <begin position="656"/>
        <end position="677"/>
    </location>
</feature>
<dbReference type="VEuPathDB" id="VectorBase:HLOH_062779"/>
<evidence type="ECO:0000313" key="2">
    <source>
        <dbReference type="EMBL" id="KAH9364036.1"/>
    </source>
</evidence>
<gene>
    <name evidence="2" type="ORF">HPB48_007225</name>
</gene>
<feature type="compositionally biased region" description="Basic residues" evidence="1">
    <location>
        <begin position="359"/>
        <end position="372"/>
    </location>
</feature>
<dbReference type="OrthoDB" id="6422852at2759"/>
<reference evidence="2 3" key="1">
    <citation type="journal article" date="2020" name="Cell">
        <title>Large-Scale Comparative Analyses of Tick Genomes Elucidate Their Genetic Diversity and Vector Capacities.</title>
        <authorList>
            <consortium name="Tick Genome and Microbiome Consortium (TIGMIC)"/>
            <person name="Jia N."/>
            <person name="Wang J."/>
            <person name="Shi W."/>
            <person name="Du L."/>
            <person name="Sun Y."/>
            <person name="Zhan W."/>
            <person name="Jiang J.F."/>
            <person name="Wang Q."/>
            <person name="Zhang B."/>
            <person name="Ji P."/>
            <person name="Bell-Sakyi L."/>
            <person name="Cui X.M."/>
            <person name="Yuan T.T."/>
            <person name="Jiang B.G."/>
            <person name="Yang W.F."/>
            <person name="Lam T.T."/>
            <person name="Chang Q.C."/>
            <person name="Ding S.J."/>
            <person name="Wang X.J."/>
            <person name="Zhu J.G."/>
            <person name="Ruan X.D."/>
            <person name="Zhao L."/>
            <person name="Wei J.T."/>
            <person name="Ye R.Z."/>
            <person name="Que T.C."/>
            <person name="Du C.H."/>
            <person name="Zhou Y.H."/>
            <person name="Cheng J.X."/>
            <person name="Dai P.F."/>
            <person name="Guo W.B."/>
            <person name="Han X.H."/>
            <person name="Huang E.J."/>
            <person name="Li L.F."/>
            <person name="Wei W."/>
            <person name="Gao Y.C."/>
            <person name="Liu J.Z."/>
            <person name="Shao H.Z."/>
            <person name="Wang X."/>
            <person name="Wang C.C."/>
            <person name="Yang T.C."/>
            <person name="Huo Q.B."/>
            <person name="Li W."/>
            <person name="Chen H.Y."/>
            <person name="Chen S.E."/>
            <person name="Zhou L.G."/>
            <person name="Ni X.B."/>
            <person name="Tian J.H."/>
            <person name="Sheng Y."/>
            <person name="Liu T."/>
            <person name="Pan Y.S."/>
            <person name="Xia L.Y."/>
            <person name="Li J."/>
            <person name="Zhao F."/>
            <person name="Cao W.C."/>
        </authorList>
    </citation>
    <scope>NUCLEOTIDE SEQUENCE [LARGE SCALE GENOMIC DNA]</scope>
    <source>
        <strain evidence="2">HaeL-2018</strain>
    </source>
</reference>
<dbReference type="AlphaFoldDB" id="A0A9J6FPQ6"/>
<feature type="region of interest" description="Disordered" evidence="1">
    <location>
        <begin position="356"/>
        <end position="399"/>
    </location>
</feature>
<dbReference type="EMBL" id="JABSTR010000002">
    <property type="protein sequence ID" value="KAH9364036.1"/>
    <property type="molecule type" value="Genomic_DNA"/>
</dbReference>
<feature type="compositionally biased region" description="Basic residues" evidence="1">
    <location>
        <begin position="574"/>
        <end position="585"/>
    </location>
</feature>
<feature type="region of interest" description="Disordered" evidence="1">
    <location>
        <begin position="85"/>
        <end position="108"/>
    </location>
</feature>
<feature type="region of interest" description="Disordered" evidence="1">
    <location>
        <begin position="303"/>
        <end position="325"/>
    </location>
</feature>
<dbReference type="Proteomes" id="UP000821853">
    <property type="component" value="Chromosome 10"/>
</dbReference>
<protein>
    <submittedName>
        <fullName evidence="2">Uncharacterized protein</fullName>
    </submittedName>
</protein>
<feature type="compositionally biased region" description="Basic and acidic residues" evidence="1">
    <location>
        <begin position="373"/>
        <end position="383"/>
    </location>
</feature>
<sequence>MHKFRFKSEGKQTVDFDIILQQPASDHGGVTAAATLSEPVPAATPASPKHPALSSAATSVAATATVVAPTTVQAAAAAPLPPMSTVVTATSSSRPSSVPPEPRKPAVATNLEDLKLELQKLHGNTMKSNIEQGLQAIFSQNTVVTPTPVLTPAHSQPQVVAPPVVVFAEHPATVSHSLGAVVTQPLIMPGPGGGGVPVVSVPLTVHSAGQISADGASSNIPVPLAAHLPAAGSVVASPTPAAAPVPVSTTITSAPCTMQEPAPARPQAVPIAPPTSVAAVPPATTTGAGRFSRFHVTPVRDDPLLGSSTSLPATPSSSFSGTLATTTPALGAADRRHDSHVAHSADAFLVDDDYNHVGSARRRQQPRRRGRDARRVRGEHGDPDEQLGDEGTASDHHDQLCAPAGIDRCCGVGTGEPRSVPGDDGGLTKVAASTNPPLEPKPSALDLNEHMQWEPSCSPPPHSRHTLHPEPSSTRGRLSSHLFSHDSSCQTLDDPVDPLRHVPVRRRRGAPPPPRHGAHLPGARPGQDHARLLALLRLRRRPLLAVPGLPGLARRAPAPGRRAVEGARAQCATSRHRRTGRRSRTRAVNTATSPTRSSSPRRFLLSLDPPTLAKARSLSSLSPRPKEGCERCCAGGTQPRRVTAVERLAVRLAAAAAPERAAHHSGQRAAGRCTEPG</sequence>
<organism evidence="2 3">
    <name type="scientific">Haemaphysalis longicornis</name>
    <name type="common">Bush tick</name>
    <dbReference type="NCBI Taxonomy" id="44386"/>
    <lineage>
        <taxon>Eukaryota</taxon>
        <taxon>Metazoa</taxon>
        <taxon>Ecdysozoa</taxon>
        <taxon>Arthropoda</taxon>
        <taxon>Chelicerata</taxon>
        <taxon>Arachnida</taxon>
        <taxon>Acari</taxon>
        <taxon>Parasitiformes</taxon>
        <taxon>Ixodida</taxon>
        <taxon>Ixodoidea</taxon>
        <taxon>Ixodidae</taxon>
        <taxon>Haemaphysalinae</taxon>
        <taxon>Haemaphysalis</taxon>
    </lineage>
</organism>
<feature type="compositionally biased region" description="Low complexity" evidence="1">
    <location>
        <begin position="555"/>
        <end position="569"/>
    </location>
</feature>
<name>A0A9J6FPQ6_HAELO</name>
<proteinExistence type="predicted"/>